<reference evidence="1 2" key="1">
    <citation type="journal article" date="2006" name="Science">
        <title>The genome of black cottonwood, Populus trichocarpa (Torr. &amp; Gray).</title>
        <authorList>
            <person name="Tuskan G.A."/>
            <person name="Difazio S."/>
            <person name="Jansson S."/>
            <person name="Bohlmann J."/>
            <person name="Grigoriev I."/>
            <person name="Hellsten U."/>
            <person name="Putnam N."/>
            <person name="Ralph S."/>
            <person name="Rombauts S."/>
            <person name="Salamov A."/>
            <person name="Schein J."/>
            <person name="Sterck L."/>
            <person name="Aerts A."/>
            <person name="Bhalerao R.R."/>
            <person name="Bhalerao R.P."/>
            <person name="Blaudez D."/>
            <person name="Boerjan W."/>
            <person name="Brun A."/>
            <person name="Brunner A."/>
            <person name="Busov V."/>
            <person name="Campbell M."/>
            <person name="Carlson J."/>
            <person name="Chalot M."/>
            <person name="Chapman J."/>
            <person name="Chen G.L."/>
            <person name="Cooper D."/>
            <person name="Coutinho P.M."/>
            <person name="Couturier J."/>
            <person name="Covert S."/>
            <person name="Cronk Q."/>
            <person name="Cunningham R."/>
            <person name="Davis J."/>
            <person name="Degroeve S."/>
            <person name="Dejardin A."/>
            <person name="Depamphilis C."/>
            <person name="Detter J."/>
            <person name="Dirks B."/>
            <person name="Dubchak I."/>
            <person name="Duplessis S."/>
            <person name="Ehlting J."/>
            <person name="Ellis B."/>
            <person name="Gendler K."/>
            <person name="Goodstein D."/>
            <person name="Gribskov M."/>
            <person name="Grimwood J."/>
            <person name="Groover A."/>
            <person name="Gunter L."/>
            <person name="Hamberger B."/>
            <person name="Heinze B."/>
            <person name="Helariutta Y."/>
            <person name="Henrissat B."/>
            <person name="Holligan D."/>
            <person name="Holt R."/>
            <person name="Huang W."/>
            <person name="Islam-Faridi N."/>
            <person name="Jones S."/>
            <person name="Jones-Rhoades M."/>
            <person name="Jorgensen R."/>
            <person name="Joshi C."/>
            <person name="Kangasjarvi J."/>
            <person name="Karlsson J."/>
            <person name="Kelleher C."/>
            <person name="Kirkpatrick R."/>
            <person name="Kirst M."/>
            <person name="Kohler A."/>
            <person name="Kalluri U."/>
            <person name="Larimer F."/>
            <person name="Leebens-Mack J."/>
            <person name="Leple J.C."/>
            <person name="Locascio P."/>
            <person name="Lou Y."/>
            <person name="Lucas S."/>
            <person name="Martin F."/>
            <person name="Montanini B."/>
            <person name="Napoli C."/>
            <person name="Nelson D.R."/>
            <person name="Nelson C."/>
            <person name="Nieminen K."/>
            <person name="Nilsson O."/>
            <person name="Pereda V."/>
            <person name="Peter G."/>
            <person name="Philippe R."/>
            <person name="Pilate G."/>
            <person name="Poliakov A."/>
            <person name="Razumovskaya J."/>
            <person name="Richardson P."/>
            <person name="Rinaldi C."/>
            <person name="Ritland K."/>
            <person name="Rouze P."/>
            <person name="Ryaboy D."/>
            <person name="Schmutz J."/>
            <person name="Schrader J."/>
            <person name="Segerman B."/>
            <person name="Shin H."/>
            <person name="Siddiqui A."/>
            <person name="Sterky F."/>
            <person name="Terry A."/>
            <person name="Tsai C.J."/>
            <person name="Uberbacher E."/>
            <person name="Unneberg P."/>
            <person name="Vahala J."/>
            <person name="Wall K."/>
            <person name="Wessler S."/>
            <person name="Yang G."/>
            <person name="Yin T."/>
            <person name="Douglas C."/>
            <person name="Marra M."/>
            <person name="Sandberg G."/>
            <person name="Van de Peer Y."/>
            <person name="Rokhsar D."/>
        </authorList>
    </citation>
    <scope>NUCLEOTIDE SEQUENCE [LARGE SCALE GENOMIC DNA]</scope>
    <source>
        <strain evidence="2">cv. Nisqually</strain>
    </source>
</reference>
<dbReference type="EMBL" id="CM009308">
    <property type="protein sequence ID" value="KAI9377804.1"/>
    <property type="molecule type" value="Genomic_DNA"/>
</dbReference>
<accession>A0ACC0RLJ4</accession>
<sequence>MTGFEPESSMEGVKYVVSSVETARERKEHKKTYLGRNDSRTASKNDVNSNPPLLIFNFSQLLSIYRSHGLDFQDVVVVSASHSTGLARCVTLCDRDLQWPWYRVLQFCSLLEVKNCPQSGGDHVTKPFDSTTSFDTKYFMDLMMKKALLHSAQQLFGLNLLSEL</sequence>
<protein>
    <submittedName>
        <fullName evidence="1">Uncharacterized protein</fullName>
    </submittedName>
</protein>
<gene>
    <name evidence="1" type="ORF">POPTR_019G125500v4</name>
</gene>
<keyword evidence="2" id="KW-1185">Reference proteome</keyword>
<organism evidence="1 2">
    <name type="scientific">Populus trichocarpa</name>
    <name type="common">Western balsam poplar</name>
    <name type="synonym">Populus balsamifera subsp. trichocarpa</name>
    <dbReference type="NCBI Taxonomy" id="3694"/>
    <lineage>
        <taxon>Eukaryota</taxon>
        <taxon>Viridiplantae</taxon>
        <taxon>Streptophyta</taxon>
        <taxon>Embryophyta</taxon>
        <taxon>Tracheophyta</taxon>
        <taxon>Spermatophyta</taxon>
        <taxon>Magnoliopsida</taxon>
        <taxon>eudicotyledons</taxon>
        <taxon>Gunneridae</taxon>
        <taxon>Pentapetalae</taxon>
        <taxon>rosids</taxon>
        <taxon>fabids</taxon>
        <taxon>Malpighiales</taxon>
        <taxon>Salicaceae</taxon>
        <taxon>Saliceae</taxon>
        <taxon>Populus</taxon>
    </lineage>
</organism>
<proteinExistence type="predicted"/>
<evidence type="ECO:0000313" key="1">
    <source>
        <dbReference type="EMBL" id="KAI9377804.1"/>
    </source>
</evidence>
<comment type="caution">
    <text evidence="1">The sequence shown here is derived from an EMBL/GenBank/DDBJ whole genome shotgun (WGS) entry which is preliminary data.</text>
</comment>
<evidence type="ECO:0000313" key="2">
    <source>
        <dbReference type="Proteomes" id="UP000006729"/>
    </source>
</evidence>
<dbReference type="Proteomes" id="UP000006729">
    <property type="component" value="Chromosome 19"/>
</dbReference>
<name>A0ACC0RLJ4_POPTR</name>